<reference evidence="4 5" key="1">
    <citation type="submission" date="2016-10" db="EMBL/GenBank/DDBJ databases">
        <authorList>
            <person name="de Groot N.N."/>
        </authorList>
    </citation>
    <scope>NUCLEOTIDE SEQUENCE [LARGE SCALE GENOMIC DNA]</scope>
    <source>
        <strain evidence="4 5">DSM 21800</strain>
    </source>
</reference>
<protein>
    <submittedName>
        <fullName evidence="4">16S rRNA (Guanine966-N2)-methyltransferase</fullName>
    </submittedName>
</protein>
<keyword evidence="1 4" id="KW-0489">Methyltransferase</keyword>
<organism evidence="4 5">
    <name type="scientific">Microlunatus soli</name>
    <dbReference type="NCBI Taxonomy" id="630515"/>
    <lineage>
        <taxon>Bacteria</taxon>
        <taxon>Bacillati</taxon>
        <taxon>Actinomycetota</taxon>
        <taxon>Actinomycetes</taxon>
        <taxon>Propionibacteriales</taxon>
        <taxon>Propionibacteriaceae</taxon>
        <taxon>Microlunatus</taxon>
    </lineage>
</organism>
<accession>A0A1H1NN87</accession>
<dbReference type="SUPFAM" id="SSF53335">
    <property type="entry name" value="S-adenosyl-L-methionine-dependent methyltransferases"/>
    <property type="match status" value="1"/>
</dbReference>
<proteinExistence type="predicted"/>
<evidence type="ECO:0000256" key="2">
    <source>
        <dbReference type="ARBA" id="ARBA00022679"/>
    </source>
</evidence>
<feature type="region of interest" description="Disordered" evidence="3">
    <location>
        <begin position="1"/>
        <end position="25"/>
    </location>
</feature>
<keyword evidence="5" id="KW-1185">Reference proteome</keyword>
<dbReference type="RefSeq" id="WP_091519568.1">
    <property type="nucleotide sequence ID" value="NZ_LT629772.1"/>
</dbReference>
<dbReference type="GO" id="GO:0008168">
    <property type="term" value="F:methyltransferase activity"/>
    <property type="evidence" value="ECO:0007669"/>
    <property type="project" value="UniProtKB-KW"/>
</dbReference>
<dbReference type="CDD" id="cd02440">
    <property type="entry name" value="AdoMet_MTases"/>
    <property type="match status" value="1"/>
</dbReference>
<dbReference type="InterPro" id="IPR004398">
    <property type="entry name" value="RNA_MeTrfase_RsmD"/>
</dbReference>
<name>A0A1H1NN87_9ACTN</name>
<dbReference type="GO" id="GO:0031167">
    <property type="term" value="P:rRNA methylation"/>
    <property type="evidence" value="ECO:0007669"/>
    <property type="project" value="InterPro"/>
</dbReference>
<evidence type="ECO:0000313" key="5">
    <source>
        <dbReference type="Proteomes" id="UP000199103"/>
    </source>
</evidence>
<dbReference type="Proteomes" id="UP000199103">
    <property type="component" value="Chromosome I"/>
</dbReference>
<dbReference type="AlphaFoldDB" id="A0A1H1NN87"/>
<dbReference type="InterPro" id="IPR002052">
    <property type="entry name" value="DNA_methylase_N6_adenine_CS"/>
</dbReference>
<evidence type="ECO:0000256" key="3">
    <source>
        <dbReference type="SAM" id="MobiDB-lite"/>
    </source>
</evidence>
<dbReference type="NCBIfam" id="TIGR00095">
    <property type="entry name" value="16S rRNA (guanine(966)-N(2))-methyltransferase RsmD"/>
    <property type="match status" value="1"/>
</dbReference>
<dbReference type="PANTHER" id="PTHR43542">
    <property type="entry name" value="METHYLTRANSFERASE"/>
    <property type="match status" value="1"/>
</dbReference>
<dbReference type="STRING" id="630515.SAMN04489812_0581"/>
<evidence type="ECO:0000256" key="1">
    <source>
        <dbReference type="ARBA" id="ARBA00022603"/>
    </source>
</evidence>
<dbReference type="PANTHER" id="PTHR43542:SF1">
    <property type="entry name" value="METHYLTRANSFERASE"/>
    <property type="match status" value="1"/>
</dbReference>
<sequence length="192" mass="20966">MSRIVAGSRRGRRLTTPPGDRTRPTSDRVREALFSIIASWAGTAGSGAEDQLAGLAFLDLYAGSGAVGLEAASRGATRVLMVESDRRTARIIGENIRELDVGAQVRTGRVEDVIGSPPPGEYDVIFLDPPYELNSARLSGQLATLLEQGWITDDALVVVERSARSEELTWPEDPADVWTKNYGETVLHFWQR</sequence>
<dbReference type="Gene3D" id="3.40.50.150">
    <property type="entry name" value="Vaccinia Virus protein VP39"/>
    <property type="match status" value="1"/>
</dbReference>
<dbReference type="PIRSF" id="PIRSF004553">
    <property type="entry name" value="CHP00095"/>
    <property type="match status" value="1"/>
</dbReference>
<keyword evidence="2 4" id="KW-0808">Transferase</keyword>
<dbReference type="InterPro" id="IPR029063">
    <property type="entry name" value="SAM-dependent_MTases_sf"/>
</dbReference>
<dbReference type="OrthoDB" id="9803017at2"/>
<dbReference type="Pfam" id="PF03602">
    <property type="entry name" value="Cons_hypoth95"/>
    <property type="match status" value="1"/>
</dbReference>
<dbReference type="GO" id="GO:0003676">
    <property type="term" value="F:nucleic acid binding"/>
    <property type="evidence" value="ECO:0007669"/>
    <property type="project" value="InterPro"/>
</dbReference>
<dbReference type="PROSITE" id="PS00092">
    <property type="entry name" value="N6_MTASE"/>
    <property type="match status" value="1"/>
</dbReference>
<gene>
    <name evidence="4" type="ORF">SAMN04489812_0581</name>
</gene>
<evidence type="ECO:0000313" key="4">
    <source>
        <dbReference type="EMBL" id="SDS00428.1"/>
    </source>
</evidence>
<dbReference type="EMBL" id="LT629772">
    <property type="protein sequence ID" value="SDS00428.1"/>
    <property type="molecule type" value="Genomic_DNA"/>
</dbReference>